<evidence type="ECO:0000313" key="2">
    <source>
        <dbReference type="EMBL" id="KRX09322.1"/>
    </source>
</evidence>
<accession>A0A0V0R4K0</accession>
<reference evidence="2 3" key="1">
    <citation type="journal article" date="2015" name="Sci. Rep.">
        <title>Genome of the facultative scuticociliatosis pathogen Pseudocohnilembus persalinus provides insight into its virulence through horizontal gene transfer.</title>
        <authorList>
            <person name="Xiong J."/>
            <person name="Wang G."/>
            <person name="Cheng J."/>
            <person name="Tian M."/>
            <person name="Pan X."/>
            <person name="Warren A."/>
            <person name="Jiang C."/>
            <person name="Yuan D."/>
            <person name="Miao W."/>
        </authorList>
    </citation>
    <scope>NUCLEOTIDE SEQUENCE [LARGE SCALE GENOMIC DNA]</scope>
    <source>
        <strain evidence="2">36N120E</strain>
    </source>
</reference>
<keyword evidence="3" id="KW-1185">Reference proteome</keyword>
<name>A0A0V0R4K0_PSEPJ</name>
<sequence>MCRPNNFNSQSYKTLHKLQTIDQKKVNQIILNQNQQTIKQELIKLNQQIKEAQLQKLQQKLSLSDHKKNFLKNIKEYNDLTGTKRKHAQPKNPPSITEIFQELLQILAKIELLIKDVQQKKNTLKHQIPLIQNQKPQIQKQIDENEFQVKNFALFCENLVRKILDRQEILNFEQKNHLVFKLTLLASFITLKNDQFQNLHQFSETYLKNEIINNDPFYEEFVVSVNKQYNLSLIREKFSQNTKIYDQDTEIWKQNIQEIQYKLEQPIFSSAKQLLNIKNLIDKYLYVLNLKKFNSLDNMHSYIQFISQEKIQQIKTFLG</sequence>
<gene>
    <name evidence="2" type="ORF">PPERSA_09206</name>
</gene>
<proteinExistence type="predicted"/>
<dbReference type="AlphaFoldDB" id="A0A0V0R4K0"/>
<evidence type="ECO:0000313" key="3">
    <source>
        <dbReference type="Proteomes" id="UP000054937"/>
    </source>
</evidence>
<keyword evidence="1" id="KW-0175">Coiled coil</keyword>
<protein>
    <submittedName>
        <fullName evidence="2">Uncharacterized protein</fullName>
    </submittedName>
</protein>
<dbReference type="EMBL" id="LDAU01000052">
    <property type="protein sequence ID" value="KRX09322.1"/>
    <property type="molecule type" value="Genomic_DNA"/>
</dbReference>
<organism evidence="2 3">
    <name type="scientific">Pseudocohnilembus persalinus</name>
    <name type="common">Ciliate</name>
    <dbReference type="NCBI Taxonomy" id="266149"/>
    <lineage>
        <taxon>Eukaryota</taxon>
        <taxon>Sar</taxon>
        <taxon>Alveolata</taxon>
        <taxon>Ciliophora</taxon>
        <taxon>Intramacronucleata</taxon>
        <taxon>Oligohymenophorea</taxon>
        <taxon>Scuticociliatia</taxon>
        <taxon>Philasterida</taxon>
        <taxon>Pseudocohnilembidae</taxon>
        <taxon>Pseudocohnilembus</taxon>
    </lineage>
</organism>
<feature type="coiled-coil region" evidence="1">
    <location>
        <begin position="100"/>
        <end position="127"/>
    </location>
</feature>
<evidence type="ECO:0000256" key="1">
    <source>
        <dbReference type="SAM" id="Coils"/>
    </source>
</evidence>
<dbReference type="Proteomes" id="UP000054937">
    <property type="component" value="Unassembled WGS sequence"/>
</dbReference>
<comment type="caution">
    <text evidence="2">The sequence shown here is derived from an EMBL/GenBank/DDBJ whole genome shotgun (WGS) entry which is preliminary data.</text>
</comment>
<dbReference type="InParanoid" id="A0A0V0R4K0"/>